<accession>A0AA35SAZ0</accession>
<evidence type="ECO:0000313" key="3">
    <source>
        <dbReference type="EMBL" id="CAI8026735.1"/>
    </source>
</evidence>
<dbReference type="Gene3D" id="2.60.40.10">
    <property type="entry name" value="Immunoglobulins"/>
    <property type="match status" value="1"/>
</dbReference>
<protein>
    <recommendedName>
        <fullName evidence="2">Ig-like domain-containing protein</fullName>
    </recommendedName>
</protein>
<comment type="caution">
    <text evidence="3">The sequence shown here is derived from an EMBL/GenBank/DDBJ whole genome shotgun (WGS) entry which is preliminary data.</text>
</comment>
<proteinExistence type="predicted"/>
<feature type="domain" description="Ig-like" evidence="2">
    <location>
        <begin position="41"/>
        <end position="122"/>
    </location>
</feature>
<gene>
    <name evidence="3" type="ORF">GBAR_LOCUS15322</name>
</gene>
<dbReference type="InterPro" id="IPR013783">
    <property type="entry name" value="Ig-like_fold"/>
</dbReference>
<dbReference type="AlphaFoldDB" id="A0AA35SAZ0"/>
<organism evidence="3 4">
    <name type="scientific">Geodia barretti</name>
    <name type="common">Barrett's horny sponge</name>
    <dbReference type="NCBI Taxonomy" id="519541"/>
    <lineage>
        <taxon>Eukaryota</taxon>
        <taxon>Metazoa</taxon>
        <taxon>Porifera</taxon>
        <taxon>Demospongiae</taxon>
        <taxon>Heteroscleromorpha</taxon>
        <taxon>Tetractinellida</taxon>
        <taxon>Astrophorina</taxon>
        <taxon>Geodiidae</taxon>
        <taxon>Geodia</taxon>
    </lineage>
</organism>
<evidence type="ECO:0000256" key="1">
    <source>
        <dbReference type="SAM" id="MobiDB-lite"/>
    </source>
</evidence>
<dbReference type="EMBL" id="CASHTH010002230">
    <property type="protein sequence ID" value="CAI8026735.1"/>
    <property type="molecule type" value="Genomic_DNA"/>
</dbReference>
<feature type="non-terminal residue" evidence="3">
    <location>
        <position position="122"/>
    </location>
</feature>
<feature type="region of interest" description="Disordered" evidence="1">
    <location>
        <begin position="76"/>
        <end position="103"/>
    </location>
</feature>
<evidence type="ECO:0000259" key="2">
    <source>
        <dbReference type="PROSITE" id="PS50835"/>
    </source>
</evidence>
<name>A0AA35SAZ0_GEOBA</name>
<reference evidence="3" key="1">
    <citation type="submission" date="2023-03" db="EMBL/GenBank/DDBJ databases">
        <authorList>
            <person name="Steffen K."/>
            <person name="Cardenas P."/>
        </authorList>
    </citation>
    <scope>NUCLEOTIDE SEQUENCE</scope>
</reference>
<sequence>SPVTSYDGGPITATVTATVTATSLVVTASDTHILMVSVPRPVVIVSVSGEKQELVSGSSLSLSCFIQPLSVDTSTTVHSNWSTPGGRNNELNAENESSPQLDLSSIETADSGEYIHLFSQSD</sequence>
<dbReference type="PROSITE" id="PS50835">
    <property type="entry name" value="IG_LIKE"/>
    <property type="match status" value="1"/>
</dbReference>
<evidence type="ECO:0000313" key="4">
    <source>
        <dbReference type="Proteomes" id="UP001174909"/>
    </source>
</evidence>
<keyword evidence="4" id="KW-1185">Reference proteome</keyword>
<dbReference type="Proteomes" id="UP001174909">
    <property type="component" value="Unassembled WGS sequence"/>
</dbReference>
<dbReference type="InterPro" id="IPR007110">
    <property type="entry name" value="Ig-like_dom"/>
</dbReference>